<protein>
    <submittedName>
        <fullName evidence="2">Uncharacterized protein</fullName>
    </submittedName>
</protein>
<dbReference type="AlphaFoldDB" id="A0A0H3XMA4"/>
<dbReference type="KEGG" id="seri:SERIO_v1c11800"/>
<reference evidence="2 3" key="1">
    <citation type="journal article" date="2015" name="Genome Biol. Evol.">
        <title>Found and Lost: The Fates of Horizontally Acquired Genes in Arthropod-Symbiotic Spiroplasma.</title>
        <authorList>
            <person name="Lo W.S."/>
            <person name="Gasparich G.E."/>
            <person name="Kuo C.H."/>
        </authorList>
    </citation>
    <scope>NUCLEOTIDE SEQUENCE [LARGE SCALE GENOMIC DNA]</scope>
    <source>
        <strain evidence="3">TDA-040725-5</strain>
    </source>
</reference>
<evidence type="ECO:0000313" key="2">
    <source>
        <dbReference type="EMBL" id="AKM54729.1"/>
    </source>
</evidence>
<reference evidence="3" key="2">
    <citation type="submission" date="2015-06" db="EMBL/GenBank/DDBJ databases">
        <title>Complete genome sequence of Spiroplasma eriocheiris TDA-040725-5 (DSM 21848).</title>
        <authorList>
            <person name="Lo W.-S."/>
            <person name="Kuo C.-H."/>
        </authorList>
    </citation>
    <scope>NUCLEOTIDE SEQUENCE [LARGE SCALE GENOMIC DNA]</scope>
    <source>
        <strain evidence="3">TDA-040725-5</strain>
    </source>
</reference>
<sequence>MLKRRFKYFILSWTIILFLIILGLGLGLSAYGLGMQSRNFAYSIKDYIDEILPKGKYTVDTDIISQFALKNKIGINPATGTYYDDPNTVATDLLLDESYSSLDLGPSAFYESGLAWLGEHQAISNLLAPNYQQTDFYLGTGKWDLSQKFQWITHSNFFPYNAKGSQKELKCEEALVKKGTCRVVDGKIQLWQASDYQGIAYWDAVKAQEKSDTFNQYLGEFAIILVHAKVDTNGKLIPKLDDKGHTIKLTAEEKTRLTSTTPVNFYHLNYAKAFYQTRIGTIFLIILTPIIGILGITGVVSIFRCFPNGLNNSTK</sequence>
<accession>A0A0H3XMA4</accession>
<feature type="transmembrane region" description="Helical" evidence="1">
    <location>
        <begin position="6"/>
        <end position="33"/>
    </location>
</feature>
<organism evidence="2 3">
    <name type="scientific">Spiroplasma eriocheiris</name>
    <dbReference type="NCBI Taxonomy" id="315358"/>
    <lineage>
        <taxon>Bacteria</taxon>
        <taxon>Bacillati</taxon>
        <taxon>Mycoplasmatota</taxon>
        <taxon>Mollicutes</taxon>
        <taxon>Entomoplasmatales</taxon>
        <taxon>Spiroplasmataceae</taxon>
        <taxon>Spiroplasma</taxon>
    </lineage>
</organism>
<dbReference type="RefSeq" id="WP_047791910.1">
    <property type="nucleotide sequence ID" value="NZ_CP011856.1"/>
</dbReference>
<name>A0A0H3XMA4_9MOLU</name>
<evidence type="ECO:0000256" key="1">
    <source>
        <dbReference type="SAM" id="Phobius"/>
    </source>
</evidence>
<evidence type="ECO:0000313" key="3">
    <source>
        <dbReference type="Proteomes" id="UP000035661"/>
    </source>
</evidence>
<keyword evidence="3" id="KW-1185">Reference proteome</keyword>
<dbReference type="PATRIC" id="fig|743698.3.peg.1192"/>
<keyword evidence="1" id="KW-0812">Transmembrane</keyword>
<keyword evidence="1" id="KW-1133">Transmembrane helix</keyword>
<gene>
    <name evidence="2" type="ORF">SERIO_v1c11800</name>
</gene>
<proteinExistence type="predicted"/>
<feature type="transmembrane region" description="Helical" evidence="1">
    <location>
        <begin position="282"/>
        <end position="303"/>
    </location>
</feature>
<keyword evidence="1" id="KW-0472">Membrane</keyword>
<dbReference type="Proteomes" id="UP000035661">
    <property type="component" value="Chromosome"/>
</dbReference>
<dbReference type="EMBL" id="CP011856">
    <property type="protein sequence ID" value="AKM54729.1"/>
    <property type="molecule type" value="Genomic_DNA"/>
</dbReference>